<dbReference type="Gene3D" id="1.10.10.60">
    <property type="entry name" value="Homeodomain-like"/>
    <property type="match status" value="2"/>
</dbReference>
<evidence type="ECO:0000259" key="4">
    <source>
        <dbReference type="PROSITE" id="PS01124"/>
    </source>
</evidence>
<dbReference type="PROSITE" id="PS01124">
    <property type="entry name" value="HTH_ARAC_FAMILY_2"/>
    <property type="match status" value="1"/>
</dbReference>
<dbReference type="InterPro" id="IPR050204">
    <property type="entry name" value="AraC_XylS_family_regulators"/>
</dbReference>
<dbReference type="EMBL" id="MK715471">
    <property type="protein sequence ID" value="QEI46298.1"/>
    <property type="molecule type" value="Genomic_DNA"/>
</dbReference>
<dbReference type="InterPro" id="IPR018060">
    <property type="entry name" value="HTH_AraC"/>
</dbReference>
<dbReference type="RefSeq" id="WP_172694207.1">
    <property type="nucleotide sequence ID" value="NZ_MK715471.1"/>
</dbReference>
<keyword evidence="3" id="KW-0804">Transcription</keyword>
<keyword evidence="1" id="KW-0805">Transcription regulation</keyword>
<organism evidence="5">
    <name type="scientific">Aliarcobacter cryaerophilus</name>
    <dbReference type="NCBI Taxonomy" id="28198"/>
    <lineage>
        <taxon>Bacteria</taxon>
        <taxon>Pseudomonadati</taxon>
        <taxon>Campylobacterota</taxon>
        <taxon>Epsilonproteobacteria</taxon>
        <taxon>Campylobacterales</taxon>
        <taxon>Arcobacteraceae</taxon>
        <taxon>Aliarcobacter</taxon>
    </lineage>
</organism>
<geneLocation type="plasmid" evidence="5">
    <name>pM830MA</name>
</geneLocation>
<feature type="domain" description="HTH araC/xylS-type" evidence="4">
    <location>
        <begin position="23"/>
        <end position="120"/>
    </location>
</feature>
<evidence type="ECO:0000256" key="2">
    <source>
        <dbReference type="ARBA" id="ARBA00023125"/>
    </source>
</evidence>
<evidence type="ECO:0000256" key="3">
    <source>
        <dbReference type="ARBA" id="ARBA00023163"/>
    </source>
</evidence>
<keyword evidence="5" id="KW-0614">Plasmid</keyword>
<dbReference type="Pfam" id="PF12833">
    <property type="entry name" value="HTH_18"/>
    <property type="match status" value="1"/>
</dbReference>
<dbReference type="GO" id="GO:0003700">
    <property type="term" value="F:DNA-binding transcription factor activity"/>
    <property type="evidence" value="ECO:0007669"/>
    <property type="project" value="InterPro"/>
</dbReference>
<dbReference type="GO" id="GO:0043565">
    <property type="term" value="F:sequence-specific DNA binding"/>
    <property type="evidence" value="ECO:0007669"/>
    <property type="project" value="InterPro"/>
</dbReference>
<evidence type="ECO:0000256" key="1">
    <source>
        <dbReference type="ARBA" id="ARBA00023015"/>
    </source>
</evidence>
<dbReference type="AlphaFoldDB" id="A0A5C0E304"/>
<dbReference type="PANTHER" id="PTHR46796">
    <property type="entry name" value="HTH-TYPE TRANSCRIPTIONAL ACTIVATOR RHAS-RELATED"/>
    <property type="match status" value="1"/>
</dbReference>
<reference evidence="5" key="1">
    <citation type="journal article" date="2019" name="Front. Microbiol.">
        <title>Arcobacter cryaerophilus Isolated From New Zealand Mussels Harbor a Putative Virulence Plasmid.</title>
        <authorList>
            <person name="On S.L.W."/>
            <person name="Althaus D."/>
            <person name="Miller W.G."/>
            <person name="Lizamore D."/>
            <person name="Wong S.G.L."/>
            <person name="Mathai A.J."/>
            <person name="Chelikani V."/>
            <person name="Carter G.P."/>
        </authorList>
    </citation>
    <scope>NUCLEOTIDE SEQUENCE</scope>
    <source>
        <strain evidence="5">M830MA</strain>
        <plasmid evidence="5">pM830MA</plasmid>
    </source>
</reference>
<proteinExistence type="predicted"/>
<dbReference type="InterPro" id="IPR009057">
    <property type="entry name" value="Homeodomain-like_sf"/>
</dbReference>
<keyword evidence="2" id="KW-0238">DNA-binding</keyword>
<gene>
    <name evidence="5" type="ORF">pM830MA_0138</name>
</gene>
<name>A0A5C0E304_9BACT</name>
<dbReference type="SMART" id="SM00342">
    <property type="entry name" value="HTH_ARAC"/>
    <property type="match status" value="1"/>
</dbReference>
<dbReference type="SUPFAM" id="SSF46689">
    <property type="entry name" value="Homeodomain-like"/>
    <property type="match status" value="2"/>
</dbReference>
<sequence>MIENYTISTKAYIDIFCDKKIVKDTYEFINDSIDMNFTLDELASNIGLSKYHFIRVFKKEFGLSPYEFILNERVNRAHEFIQKGMSISEASFQVGFTDQSHFTKNSKKFFAHTPSYLKKNSNILL</sequence>
<protein>
    <submittedName>
        <fullName evidence="5">AraC family transcriptional regulator</fullName>
    </submittedName>
</protein>
<evidence type="ECO:0000313" key="5">
    <source>
        <dbReference type="EMBL" id="QEI46298.1"/>
    </source>
</evidence>
<accession>A0A5C0E304</accession>